<feature type="compositionally biased region" description="Polar residues" evidence="1">
    <location>
        <begin position="21"/>
        <end position="49"/>
    </location>
</feature>
<reference evidence="2" key="1">
    <citation type="submission" date="2020-01" db="EMBL/GenBank/DDBJ databases">
        <authorList>
            <consortium name="DOE Joint Genome Institute"/>
            <person name="Haridas S."/>
            <person name="Albert R."/>
            <person name="Binder M."/>
            <person name="Bloem J."/>
            <person name="Labutti K."/>
            <person name="Salamov A."/>
            <person name="Andreopoulos B."/>
            <person name="Baker S.E."/>
            <person name="Barry K."/>
            <person name="Bills G."/>
            <person name="Bluhm B.H."/>
            <person name="Cannon C."/>
            <person name="Castanera R."/>
            <person name="Culley D.E."/>
            <person name="Daum C."/>
            <person name="Ezra D."/>
            <person name="Gonzalez J.B."/>
            <person name="Henrissat B."/>
            <person name="Kuo A."/>
            <person name="Liang C."/>
            <person name="Lipzen A."/>
            <person name="Lutzoni F."/>
            <person name="Magnuson J."/>
            <person name="Mondo S."/>
            <person name="Nolan M."/>
            <person name="Ohm R."/>
            <person name="Pangilinan J."/>
            <person name="Park H.-J."/>
            <person name="Ramirez L."/>
            <person name="Alfaro M."/>
            <person name="Sun H."/>
            <person name="Tritt A."/>
            <person name="Yoshinaga Y."/>
            <person name="Zwiers L.-H."/>
            <person name="Turgeon B.G."/>
            <person name="Goodwin S.B."/>
            <person name="Spatafora J.W."/>
            <person name="Crous P.W."/>
            <person name="Grigoriev I.V."/>
        </authorList>
    </citation>
    <scope>NUCLEOTIDE SEQUENCE</scope>
    <source>
        <strain evidence="2">IPT5</strain>
    </source>
</reference>
<dbReference type="Proteomes" id="UP000799423">
    <property type="component" value="Unassembled WGS sequence"/>
</dbReference>
<proteinExistence type="predicted"/>
<evidence type="ECO:0000313" key="3">
    <source>
        <dbReference type="Proteomes" id="UP000799423"/>
    </source>
</evidence>
<feature type="compositionally biased region" description="Low complexity" evidence="1">
    <location>
        <begin position="67"/>
        <end position="82"/>
    </location>
</feature>
<feature type="region of interest" description="Disordered" evidence="1">
    <location>
        <begin position="1"/>
        <end position="83"/>
    </location>
</feature>
<protein>
    <submittedName>
        <fullName evidence="2">Uncharacterized protein</fullName>
    </submittedName>
</protein>
<evidence type="ECO:0000313" key="2">
    <source>
        <dbReference type="EMBL" id="KAF2847199.1"/>
    </source>
</evidence>
<feature type="compositionally biased region" description="Polar residues" evidence="1">
    <location>
        <begin position="1"/>
        <end position="14"/>
    </location>
</feature>
<dbReference type="EMBL" id="MU006328">
    <property type="protein sequence ID" value="KAF2847199.1"/>
    <property type="molecule type" value="Genomic_DNA"/>
</dbReference>
<name>A0A6A7AYQ6_9PLEO</name>
<dbReference type="AlphaFoldDB" id="A0A6A7AYQ6"/>
<sequence length="190" mass="20929">MRSHTPNLAMNHAQTAPADTAPTNEDTIKTPPSSTTYTLTAPSHNTTDSKSIHPPISPPLATRSGINNQNTTATNPWTTNPALGPRAAELVNTVLTENEAEIAKREEKERKDVIESVIPRRESVVGAVTRRVSKGKGKGKGRNGEGDRGLRIGRRWVVGRVWNWVRRVWGERRMRQEGRGRVEEVGEGVS</sequence>
<feature type="compositionally biased region" description="Basic residues" evidence="1">
    <location>
        <begin position="131"/>
        <end position="141"/>
    </location>
</feature>
<evidence type="ECO:0000256" key="1">
    <source>
        <dbReference type="SAM" id="MobiDB-lite"/>
    </source>
</evidence>
<feature type="region of interest" description="Disordered" evidence="1">
    <location>
        <begin position="130"/>
        <end position="149"/>
    </location>
</feature>
<accession>A0A6A7AYQ6</accession>
<gene>
    <name evidence="2" type="ORF">T440DRAFT_540093</name>
</gene>
<organism evidence="2 3">
    <name type="scientific">Plenodomus tracheiphilus IPT5</name>
    <dbReference type="NCBI Taxonomy" id="1408161"/>
    <lineage>
        <taxon>Eukaryota</taxon>
        <taxon>Fungi</taxon>
        <taxon>Dikarya</taxon>
        <taxon>Ascomycota</taxon>
        <taxon>Pezizomycotina</taxon>
        <taxon>Dothideomycetes</taxon>
        <taxon>Pleosporomycetidae</taxon>
        <taxon>Pleosporales</taxon>
        <taxon>Pleosporineae</taxon>
        <taxon>Leptosphaeriaceae</taxon>
        <taxon>Plenodomus</taxon>
    </lineage>
</organism>
<keyword evidence="3" id="KW-1185">Reference proteome</keyword>